<proteinExistence type="predicted"/>
<gene>
    <name evidence="1" type="ORF">HNQ88_004073</name>
</gene>
<comment type="caution">
    <text evidence="1">The sequence shown here is derived from an EMBL/GenBank/DDBJ whole genome shotgun (WGS) entry which is preliminary data.</text>
</comment>
<protein>
    <submittedName>
        <fullName evidence="1">Uncharacterized protein</fullName>
    </submittedName>
</protein>
<organism evidence="1 2">
    <name type="scientific">Aureibacter tunicatorum</name>
    <dbReference type="NCBI Taxonomy" id="866807"/>
    <lineage>
        <taxon>Bacteria</taxon>
        <taxon>Pseudomonadati</taxon>
        <taxon>Bacteroidota</taxon>
        <taxon>Cytophagia</taxon>
        <taxon>Cytophagales</taxon>
        <taxon>Persicobacteraceae</taxon>
        <taxon>Aureibacter</taxon>
    </lineage>
</organism>
<accession>A0AAE3XR00</accession>
<reference evidence="1" key="1">
    <citation type="submission" date="2023-07" db="EMBL/GenBank/DDBJ databases">
        <title>Genomic Encyclopedia of Type Strains, Phase IV (KMG-IV): sequencing the most valuable type-strain genomes for metagenomic binning, comparative biology and taxonomic classification.</title>
        <authorList>
            <person name="Goeker M."/>
        </authorList>
    </citation>
    <scope>NUCLEOTIDE SEQUENCE</scope>
    <source>
        <strain evidence="1">DSM 26174</strain>
    </source>
</reference>
<evidence type="ECO:0000313" key="2">
    <source>
        <dbReference type="Proteomes" id="UP001185092"/>
    </source>
</evidence>
<dbReference type="AlphaFoldDB" id="A0AAE3XR00"/>
<name>A0AAE3XR00_9BACT</name>
<keyword evidence="2" id="KW-1185">Reference proteome</keyword>
<dbReference type="RefSeq" id="WP_309941420.1">
    <property type="nucleotide sequence ID" value="NZ_AP025305.1"/>
</dbReference>
<dbReference type="Proteomes" id="UP001185092">
    <property type="component" value="Unassembled WGS sequence"/>
</dbReference>
<evidence type="ECO:0000313" key="1">
    <source>
        <dbReference type="EMBL" id="MDR6240997.1"/>
    </source>
</evidence>
<sequence>MKLVIILGVVNHQKSIRKMLMNMGLAIFSEIDVKGFKSTVLAKLEDNWFGHGENEVNSTVNFSFVSDSETDRIVQAVKDFNGNNNTSTPIKYFELNVGRYV</sequence>
<dbReference type="EMBL" id="JAVDQD010000006">
    <property type="protein sequence ID" value="MDR6240997.1"/>
    <property type="molecule type" value="Genomic_DNA"/>
</dbReference>